<dbReference type="GO" id="GO:0003881">
    <property type="term" value="F:CDP-diacylglycerol-inositol 3-phosphatidyltransferase activity"/>
    <property type="evidence" value="ECO:0007669"/>
    <property type="project" value="UniProtKB-UniRule"/>
</dbReference>
<evidence type="ECO:0000256" key="15">
    <source>
        <dbReference type="ARBA" id="ARBA00023264"/>
    </source>
</evidence>
<keyword evidence="7 16" id="KW-0808">Transferase</keyword>
<keyword evidence="8 18" id="KW-0812">Transmembrane</keyword>
<evidence type="ECO:0000256" key="3">
    <source>
        <dbReference type="ARBA" id="ARBA00004141"/>
    </source>
</evidence>
<dbReference type="AlphaFoldDB" id="A0A9K3GF11"/>
<feature type="transmembrane region" description="Helical" evidence="18">
    <location>
        <begin position="136"/>
        <end position="162"/>
    </location>
</feature>
<dbReference type="PIRSF" id="PIRSF000848">
    <property type="entry name" value="CDP_diag_ino_3_P"/>
    <property type="match status" value="1"/>
</dbReference>
<proteinExistence type="inferred from homology"/>
<keyword evidence="10" id="KW-0460">Magnesium</keyword>
<dbReference type="InterPro" id="IPR043130">
    <property type="entry name" value="CDP-OH_PTrfase_TM_dom"/>
</dbReference>
<dbReference type="Pfam" id="PF01066">
    <property type="entry name" value="CDP-OH_P_transf"/>
    <property type="match status" value="1"/>
</dbReference>
<accession>A0A9K3GF11</accession>
<evidence type="ECO:0000256" key="5">
    <source>
        <dbReference type="ARBA" id="ARBA00013212"/>
    </source>
</evidence>
<dbReference type="GO" id="GO:0005794">
    <property type="term" value="C:Golgi apparatus"/>
    <property type="evidence" value="ECO:0007669"/>
    <property type="project" value="TreeGrafter"/>
</dbReference>
<evidence type="ECO:0000256" key="6">
    <source>
        <dbReference type="ARBA" id="ARBA00022516"/>
    </source>
</evidence>
<dbReference type="PANTHER" id="PTHR15362">
    <property type="entry name" value="PHOSPHATIDYLINOSITOL SYNTHASE"/>
    <property type="match status" value="1"/>
</dbReference>
<evidence type="ECO:0000256" key="4">
    <source>
        <dbReference type="ARBA" id="ARBA00010441"/>
    </source>
</evidence>
<dbReference type="OrthoDB" id="10251079at2759"/>
<dbReference type="Proteomes" id="UP000265618">
    <property type="component" value="Unassembled WGS sequence"/>
</dbReference>
<name>A0A9K3GF11_9EUKA</name>
<dbReference type="GO" id="GO:0006661">
    <property type="term" value="P:phosphatidylinositol biosynthetic process"/>
    <property type="evidence" value="ECO:0007669"/>
    <property type="project" value="TreeGrafter"/>
</dbReference>
<dbReference type="InterPro" id="IPR000462">
    <property type="entry name" value="CDP-OH_P_trans"/>
</dbReference>
<evidence type="ECO:0000256" key="14">
    <source>
        <dbReference type="ARBA" id="ARBA00023209"/>
    </source>
</evidence>
<comment type="cofactor">
    <cofactor evidence="2">
        <name>Mg(2+)</name>
        <dbReference type="ChEBI" id="CHEBI:18420"/>
    </cofactor>
</comment>
<dbReference type="GO" id="GO:0016020">
    <property type="term" value="C:membrane"/>
    <property type="evidence" value="ECO:0007669"/>
    <property type="project" value="UniProtKB-SubCell"/>
</dbReference>
<evidence type="ECO:0000256" key="13">
    <source>
        <dbReference type="ARBA" id="ARBA00023136"/>
    </source>
</evidence>
<dbReference type="Gene3D" id="1.20.120.1760">
    <property type="match status" value="1"/>
</dbReference>
<evidence type="ECO:0000256" key="11">
    <source>
        <dbReference type="ARBA" id="ARBA00022989"/>
    </source>
</evidence>
<evidence type="ECO:0000313" key="19">
    <source>
        <dbReference type="EMBL" id="GIQ80398.1"/>
    </source>
</evidence>
<comment type="cofactor">
    <cofactor evidence="1">
        <name>Mn(2+)</name>
        <dbReference type="ChEBI" id="CHEBI:29035"/>
    </cofactor>
</comment>
<feature type="transmembrane region" description="Helical" evidence="18">
    <location>
        <begin position="6"/>
        <end position="25"/>
    </location>
</feature>
<keyword evidence="13 16" id="KW-0472">Membrane</keyword>
<keyword evidence="11 18" id="KW-1133">Transmembrane helix</keyword>
<gene>
    <name evidence="19" type="ORF">KIPB_001192</name>
</gene>
<comment type="catalytic activity">
    <reaction evidence="16">
        <text>a CDP-1,2-diacyl-sn-glycerol + myo-inositol = a 1,2-diacyl-sn-glycero-3-phospho-(1D-myo-inositol) + CMP + H(+)</text>
        <dbReference type="Rhea" id="RHEA:11580"/>
        <dbReference type="ChEBI" id="CHEBI:15378"/>
        <dbReference type="ChEBI" id="CHEBI:17268"/>
        <dbReference type="ChEBI" id="CHEBI:57880"/>
        <dbReference type="ChEBI" id="CHEBI:58332"/>
        <dbReference type="ChEBI" id="CHEBI:60377"/>
        <dbReference type="EC" id="2.7.8.11"/>
    </reaction>
</comment>
<dbReference type="GO" id="GO:0046872">
    <property type="term" value="F:metal ion binding"/>
    <property type="evidence" value="ECO:0007669"/>
    <property type="project" value="UniProtKB-KW"/>
</dbReference>
<evidence type="ECO:0000256" key="18">
    <source>
        <dbReference type="SAM" id="Phobius"/>
    </source>
</evidence>
<dbReference type="InterPro" id="IPR048254">
    <property type="entry name" value="CDP_ALCOHOL_P_TRANSF_CS"/>
</dbReference>
<comment type="subcellular location">
    <subcellularLocation>
        <location evidence="3">Membrane</location>
        <topology evidence="3">Multi-pass membrane protein</topology>
    </subcellularLocation>
</comment>
<keyword evidence="6 16" id="KW-0444">Lipid biosynthesis</keyword>
<evidence type="ECO:0000256" key="16">
    <source>
        <dbReference type="PIRNR" id="PIRNR000848"/>
    </source>
</evidence>
<evidence type="ECO:0000256" key="10">
    <source>
        <dbReference type="ARBA" id="ARBA00022842"/>
    </source>
</evidence>
<dbReference type="EMBL" id="BDIP01000161">
    <property type="protein sequence ID" value="GIQ80398.1"/>
    <property type="molecule type" value="Genomic_DNA"/>
</dbReference>
<keyword evidence="14 16" id="KW-0594">Phospholipid biosynthesis</keyword>
<keyword evidence="15 16" id="KW-1208">Phospholipid metabolism</keyword>
<evidence type="ECO:0000256" key="9">
    <source>
        <dbReference type="ARBA" id="ARBA00022723"/>
    </source>
</evidence>
<feature type="transmembrane region" description="Helical" evidence="18">
    <location>
        <begin position="168"/>
        <end position="189"/>
    </location>
</feature>
<dbReference type="PROSITE" id="PS00379">
    <property type="entry name" value="CDP_ALCOHOL_P_TRANSF"/>
    <property type="match status" value="1"/>
</dbReference>
<keyword evidence="12 16" id="KW-0443">Lipid metabolism</keyword>
<evidence type="ECO:0000256" key="1">
    <source>
        <dbReference type="ARBA" id="ARBA00001936"/>
    </source>
</evidence>
<evidence type="ECO:0000313" key="20">
    <source>
        <dbReference type="Proteomes" id="UP000265618"/>
    </source>
</evidence>
<feature type="transmembrane region" description="Helical" evidence="18">
    <location>
        <begin position="72"/>
        <end position="98"/>
    </location>
</feature>
<keyword evidence="9" id="KW-0479">Metal-binding</keyword>
<dbReference type="InterPro" id="IPR014387">
    <property type="entry name" value="CDP_diag_ino_3_P_euk"/>
</dbReference>
<reference evidence="19 20" key="1">
    <citation type="journal article" date="2018" name="PLoS ONE">
        <title>The draft genome of Kipferlia bialata reveals reductive genome evolution in fornicate parasites.</title>
        <authorList>
            <person name="Tanifuji G."/>
            <person name="Takabayashi S."/>
            <person name="Kume K."/>
            <person name="Takagi M."/>
            <person name="Nakayama T."/>
            <person name="Kamikawa R."/>
            <person name="Inagaki Y."/>
            <person name="Hashimoto T."/>
        </authorList>
    </citation>
    <scope>NUCLEOTIDE SEQUENCE [LARGE SCALE GENOMIC DNA]</scope>
    <source>
        <strain evidence="19">NY0173</strain>
    </source>
</reference>
<protein>
    <recommendedName>
        <fullName evidence="5 16">CDP-diacylglycerol--inositol 3-phosphatidyltransferase</fullName>
        <ecNumber evidence="5 16">2.7.8.11</ecNumber>
    </recommendedName>
</protein>
<sequence>MTSVFLYWPNLIGFTRIILALIAFTKPYTHPIRLFCCYTVSFILDAFDGLLARRCNQCTALGAVLDMVTDRAGTTAVCALLVHMIPNWTGLWIFLIFLDLLSHWMAMYASVSLGEQSHKDVSGKPFLVRVYYQNKVFLGTVCTFYEGALFFLLMTTLSYGWVQTFLRVWAYVFSPGAVFKALVSVYQLVDAMQKLAALETAAKTEIHASQKVASRKLKTKET</sequence>
<comment type="similarity">
    <text evidence="4 16 17">Belongs to the CDP-alcohol phosphatidyltransferase class-I family.</text>
</comment>
<comment type="caution">
    <text evidence="19">The sequence shown here is derived from an EMBL/GenBank/DDBJ whole genome shotgun (WGS) entry which is preliminary data.</text>
</comment>
<dbReference type="EC" id="2.7.8.11" evidence="5 16"/>
<evidence type="ECO:0000256" key="8">
    <source>
        <dbReference type="ARBA" id="ARBA00022692"/>
    </source>
</evidence>
<evidence type="ECO:0000256" key="12">
    <source>
        <dbReference type="ARBA" id="ARBA00023098"/>
    </source>
</evidence>
<evidence type="ECO:0000256" key="2">
    <source>
        <dbReference type="ARBA" id="ARBA00001946"/>
    </source>
</evidence>
<evidence type="ECO:0000256" key="7">
    <source>
        <dbReference type="ARBA" id="ARBA00022679"/>
    </source>
</evidence>
<organism evidence="19 20">
    <name type="scientific">Kipferlia bialata</name>
    <dbReference type="NCBI Taxonomy" id="797122"/>
    <lineage>
        <taxon>Eukaryota</taxon>
        <taxon>Metamonada</taxon>
        <taxon>Carpediemonas-like organisms</taxon>
        <taxon>Kipferlia</taxon>
    </lineage>
</organism>
<evidence type="ECO:0000256" key="17">
    <source>
        <dbReference type="RuleBase" id="RU003750"/>
    </source>
</evidence>
<keyword evidence="20" id="KW-1185">Reference proteome</keyword>
<dbReference type="PANTHER" id="PTHR15362:SF4">
    <property type="entry name" value="CDP-DIACYLGLYCEROL--INOSITOL 3-PHOSPHATIDYLTRANSFERASE"/>
    <property type="match status" value="1"/>
</dbReference>